<organism evidence="3 4">
    <name type="scientific">Striga hermonthica</name>
    <name type="common">Purple witchweed</name>
    <name type="synonym">Buchnera hermonthica</name>
    <dbReference type="NCBI Taxonomy" id="68872"/>
    <lineage>
        <taxon>Eukaryota</taxon>
        <taxon>Viridiplantae</taxon>
        <taxon>Streptophyta</taxon>
        <taxon>Embryophyta</taxon>
        <taxon>Tracheophyta</taxon>
        <taxon>Spermatophyta</taxon>
        <taxon>Magnoliopsida</taxon>
        <taxon>eudicotyledons</taxon>
        <taxon>Gunneridae</taxon>
        <taxon>Pentapetalae</taxon>
        <taxon>asterids</taxon>
        <taxon>lamiids</taxon>
        <taxon>Lamiales</taxon>
        <taxon>Orobanchaceae</taxon>
        <taxon>Buchnereae</taxon>
        <taxon>Striga</taxon>
    </lineage>
</organism>
<feature type="non-terminal residue" evidence="3">
    <location>
        <position position="1"/>
    </location>
</feature>
<evidence type="ECO:0000313" key="4">
    <source>
        <dbReference type="Proteomes" id="UP001153555"/>
    </source>
</evidence>
<sequence length="400" mass="45222">GRHHTQSEPSPPLLPPPSFSRPSPWIVDHASPLSPDILQEPVPQKIKVPQLGLYNGSSDLDSHIGLYTSWMDLHGATDALRCRMFSLTLGPKAQRWYHSLYPHSISTWGQLRAAFRSHFIGSQINLAPKESIANIVQGEDESLKDYITRFNDRVQNMEQCHPEALLISVQASLKPKTLFKWSLCQNKPTTYQEFLVRAQNYIMAEEYSSIPVLDAASNKGKAKDEKSGKSGKSFAEIRAMRRQKAEELNETYQGVFSVGVAAIYEEIKTKGLLPDPKPMFTDKDKVDKSRYCTYHKAHGHNTDQCRNLISALLKLIDDLQVKRFTHSGEKRKKGGRFEDGLDSDDDANENPRRKKPQQGGPNEILTFNPAHQGEVGTSRERKRNRSLLSGADQDYSQPRR</sequence>
<feature type="domain" description="Retrotransposon gag" evidence="2">
    <location>
        <begin position="84"/>
        <end position="161"/>
    </location>
</feature>
<feature type="region of interest" description="Disordered" evidence="1">
    <location>
        <begin position="326"/>
        <end position="400"/>
    </location>
</feature>
<dbReference type="PANTHER" id="PTHR33223:SF10">
    <property type="entry name" value="AMINOTRANSFERASE-LIKE PLANT MOBILE DOMAIN-CONTAINING PROTEIN"/>
    <property type="match status" value="1"/>
</dbReference>
<feature type="region of interest" description="Disordered" evidence="1">
    <location>
        <begin position="1"/>
        <end position="21"/>
    </location>
</feature>
<dbReference type="AlphaFoldDB" id="A0A9N7RHF3"/>
<dbReference type="Proteomes" id="UP001153555">
    <property type="component" value="Unassembled WGS sequence"/>
</dbReference>
<keyword evidence="4" id="KW-1185">Reference proteome</keyword>
<reference evidence="3" key="1">
    <citation type="submission" date="2019-12" db="EMBL/GenBank/DDBJ databases">
        <authorList>
            <person name="Scholes J."/>
        </authorList>
    </citation>
    <scope>NUCLEOTIDE SEQUENCE</scope>
</reference>
<dbReference type="InterPro" id="IPR005162">
    <property type="entry name" value="Retrotrans_gag_dom"/>
</dbReference>
<protein>
    <recommendedName>
        <fullName evidence="2">Retrotransposon gag domain-containing protein</fullName>
    </recommendedName>
</protein>
<dbReference type="PANTHER" id="PTHR33223">
    <property type="entry name" value="CCHC-TYPE DOMAIN-CONTAINING PROTEIN"/>
    <property type="match status" value="1"/>
</dbReference>
<dbReference type="EMBL" id="CACSLK010027831">
    <property type="protein sequence ID" value="CAA0830833.1"/>
    <property type="molecule type" value="Genomic_DNA"/>
</dbReference>
<dbReference type="Pfam" id="PF03732">
    <property type="entry name" value="Retrotrans_gag"/>
    <property type="match status" value="1"/>
</dbReference>
<dbReference type="OrthoDB" id="1752139at2759"/>
<evidence type="ECO:0000259" key="2">
    <source>
        <dbReference type="Pfam" id="PF03732"/>
    </source>
</evidence>
<accession>A0A9N7RHF3</accession>
<gene>
    <name evidence="3" type="ORF">SHERM_26221</name>
</gene>
<feature type="non-terminal residue" evidence="3">
    <location>
        <position position="400"/>
    </location>
</feature>
<comment type="caution">
    <text evidence="3">The sequence shown here is derived from an EMBL/GenBank/DDBJ whole genome shotgun (WGS) entry which is preliminary data.</text>
</comment>
<evidence type="ECO:0000256" key="1">
    <source>
        <dbReference type="SAM" id="MobiDB-lite"/>
    </source>
</evidence>
<evidence type="ECO:0000313" key="3">
    <source>
        <dbReference type="EMBL" id="CAA0830833.1"/>
    </source>
</evidence>
<feature type="compositionally biased region" description="Pro residues" evidence="1">
    <location>
        <begin position="9"/>
        <end position="19"/>
    </location>
</feature>
<proteinExistence type="predicted"/>
<name>A0A9N7RHF3_STRHE</name>